<protein>
    <submittedName>
        <fullName evidence="1">Uncharacterized protein</fullName>
    </submittedName>
</protein>
<accession>A0A9P7GG49</accession>
<keyword evidence="2" id="KW-1185">Reference proteome</keyword>
<dbReference type="EMBL" id="JABCKI010001071">
    <property type="protein sequence ID" value="KAG5649388.1"/>
    <property type="molecule type" value="Genomic_DNA"/>
</dbReference>
<dbReference type="AlphaFoldDB" id="A0A9P7GG49"/>
<organism evidence="1 2">
    <name type="scientific">Sphagnurus paluster</name>
    <dbReference type="NCBI Taxonomy" id="117069"/>
    <lineage>
        <taxon>Eukaryota</taxon>
        <taxon>Fungi</taxon>
        <taxon>Dikarya</taxon>
        <taxon>Basidiomycota</taxon>
        <taxon>Agaricomycotina</taxon>
        <taxon>Agaricomycetes</taxon>
        <taxon>Agaricomycetidae</taxon>
        <taxon>Agaricales</taxon>
        <taxon>Tricholomatineae</taxon>
        <taxon>Lyophyllaceae</taxon>
        <taxon>Sphagnurus</taxon>
    </lineage>
</organism>
<proteinExistence type="predicted"/>
<name>A0A9P7GG49_9AGAR</name>
<reference evidence="1" key="1">
    <citation type="submission" date="2021-02" db="EMBL/GenBank/DDBJ databases">
        <authorList>
            <person name="Nieuwenhuis M."/>
            <person name="Van De Peppel L.J.J."/>
        </authorList>
    </citation>
    <scope>NUCLEOTIDE SEQUENCE</scope>
    <source>
        <strain evidence="1">D49</strain>
    </source>
</reference>
<dbReference type="OrthoDB" id="2990096at2759"/>
<dbReference type="Proteomes" id="UP000717328">
    <property type="component" value="Unassembled WGS sequence"/>
</dbReference>
<evidence type="ECO:0000313" key="2">
    <source>
        <dbReference type="Proteomes" id="UP000717328"/>
    </source>
</evidence>
<evidence type="ECO:0000313" key="1">
    <source>
        <dbReference type="EMBL" id="KAG5649388.1"/>
    </source>
</evidence>
<sequence>ALPLKKQKAVKIIEISDNNTDKASPLPWPLLKKPKHKTGVDLTFSSSKQLDIKCEPEIIDLTCKKVGPKSSKLKSAARNPAAKIKIMTSKYVDEIIRLEKIPSHWSPSKVPKAYLIDLSVKRDILKDKKKSIIGLIWANDQLSWDSSSGHVTGDVDVHDAFPGAQSKVYCQHAQLKCQSIKLCELFDCTCLAGYESFDMGKSDMKNFWAEELNANEQDSHLVLGAEARFYTHVVEMKCEKENCKGRPSLLRLMV</sequence>
<gene>
    <name evidence="1" type="ORF">H0H81_004168</name>
</gene>
<feature type="non-terminal residue" evidence="1">
    <location>
        <position position="254"/>
    </location>
</feature>
<comment type="caution">
    <text evidence="1">The sequence shown here is derived from an EMBL/GenBank/DDBJ whole genome shotgun (WGS) entry which is preliminary data.</text>
</comment>
<reference evidence="1" key="2">
    <citation type="submission" date="2021-10" db="EMBL/GenBank/DDBJ databases">
        <title>Phylogenomics reveals ancestral predisposition of the termite-cultivated fungus Termitomyces towards a domesticated lifestyle.</title>
        <authorList>
            <person name="Auxier B."/>
            <person name="Grum-Grzhimaylo A."/>
            <person name="Cardenas M.E."/>
            <person name="Lodge J.D."/>
            <person name="Laessoe T."/>
            <person name="Pedersen O."/>
            <person name="Smith M.E."/>
            <person name="Kuyper T.W."/>
            <person name="Franco-Molano E.A."/>
            <person name="Baroni T.J."/>
            <person name="Aanen D.K."/>
        </authorList>
    </citation>
    <scope>NUCLEOTIDE SEQUENCE</scope>
    <source>
        <strain evidence="1">D49</strain>
    </source>
</reference>